<accession>A0ACC0Y6D4</accession>
<comment type="caution">
    <text evidence="1">The sequence shown here is derived from an EMBL/GenBank/DDBJ whole genome shotgun (WGS) entry which is preliminary data.</text>
</comment>
<name>A0ACC0Y6D4_9ROSI</name>
<proteinExistence type="predicted"/>
<dbReference type="Proteomes" id="UP001163603">
    <property type="component" value="Chromosome 8"/>
</dbReference>
<reference evidence="2" key="1">
    <citation type="journal article" date="2023" name="G3 (Bethesda)">
        <title>Genome assembly and association tests identify interacting loci associated with vigor, precocity, and sex in interspecific pistachio rootstocks.</title>
        <authorList>
            <person name="Palmer W."/>
            <person name="Jacygrad E."/>
            <person name="Sagayaradj S."/>
            <person name="Cavanaugh K."/>
            <person name="Han R."/>
            <person name="Bertier L."/>
            <person name="Beede B."/>
            <person name="Kafkas S."/>
            <person name="Golino D."/>
            <person name="Preece J."/>
            <person name="Michelmore R."/>
        </authorList>
    </citation>
    <scope>NUCLEOTIDE SEQUENCE [LARGE SCALE GENOMIC DNA]</scope>
</reference>
<keyword evidence="2" id="KW-1185">Reference proteome</keyword>
<organism evidence="1 2">
    <name type="scientific">Pistacia integerrima</name>
    <dbReference type="NCBI Taxonomy" id="434235"/>
    <lineage>
        <taxon>Eukaryota</taxon>
        <taxon>Viridiplantae</taxon>
        <taxon>Streptophyta</taxon>
        <taxon>Embryophyta</taxon>
        <taxon>Tracheophyta</taxon>
        <taxon>Spermatophyta</taxon>
        <taxon>Magnoliopsida</taxon>
        <taxon>eudicotyledons</taxon>
        <taxon>Gunneridae</taxon>
        <taxon>Pentapetalae</taxon>
        <taxon>rosids</taxon>
        <taxon>malvids</taxon>
        <taxon>Sapindales</taxon>
        <taxon>Anacardiaceae</taxon>
        <taxon>Pistacia</taxon>
    </lineage>
</organism>
<dbReference type="EMBL" id="CM047743">
    <property type="protein sequence ID" value="KAJ0030093.1"/>
    <property type="molecule type" value="Genomic_DNA"/>
</dbReference>
<evidence type="ECO:0000313" key="1">
    <source>
        <dbReference type="EMBL" id="KAJ0030093.1"/>
    </source>
</evidence>
<protein>
    <submittedName>
        <fullName evidence="1">Uncharacterized protein</fullName>
    </submittedName>
</protein>
<sequence>MYLLLSAMTYGLFTVLLKKFSGEKGERVDMQMLYGYIGIFLLVAYWWFAWPLTAMGIEPKFSFPKSAKMTQIILINGFVGNFLSDYFWALGVVWTSPLVAGSSRCFSYSPTSPGGRHAQHYSLLYIIGSVFLGFVVANLADWISCNLILQIGFHVICAD</sequence>
<evidence type="ECO:0000313" key="2">
    <source>
        <dbReference type="Proteomes" id="UP001163603"/>
    </source>
</evidence>
<gene>
    <name evidence="1" type="ORF">Pint_13816</name>
</gene>